<dbReference type="InterPro" id="IPR017871">
    <property type="entry name" value="ABC_transporter-like_CS"/>
</dbReference>
<evidence type="ECO:0000256" key="7">
    <source>
        <dbReference type="ARBA" id="ARBA00023136"/>
    </source>
</evidence>
<organism evidence="9 10">
    <name type="scientific">Litoreibacter janthinus</name>
    <dbReference type="NCBI Taxonomy" id="670154"/>
    <lineage>
        <taxon>Bacteria</taxon>
        <taxon>Pseudomonadati</taxon>
        <taxon>Pseudomonadota</taxon>
        <taxon>Alphaproteobacteria</taxon>
        <taxon>Rhodobacterales</taxon>
        <taxon>Roseobacteraceae</taxon>
        <taxon>Litoreibacter</taxon>
    </lineage>
</organism>
<keyword evidence="5 9" id="KW-0067">ATP-binding</keyword>
<evidence type="ECO:0000313" key="10">
    <source>
        <dbReference type="Proteomes" id="UP000199658"/>
    </source>
</evidence>
<evidence type="ECO:0000256" key="3">
    <source>
        <dbReference type="ARBA" id="ARBA00022519"/>
    </source>
</evidence>
<evidence type="ECO:0000256" key="2">
    <source>
        <dbReference type="ARBA" id="ARBA00022475"/>
    </source>
</evidence>
<dbReference type="PROSITE" id="PS50893">
    <property type="entry name" value="ABC_TRANSPORTER_2"/>
    <property type="match status" value="1"/>
</dbReference>
<dbReference type="STRING" id="670154.SAMN04488002_0728"/>
<evidence type="ECO:0000256" key="4">
    <source>
        <dbReference type="ARBA" id="ARBA00022741"/>
    </source>
</evidence>
<evidence type="ECO:0000259" key="8">
    <source>
        <dbReference type="PROSITE" id="PS50893"/>
    </source>
</evidence>
<reference evidence="10" key="1">
    <citation type="submission" date="2016-10" db="EMBL/GenBank/DDBJ databases">
        <authorList>
            <person name="Varghese N."/>
            <person name="Submissions S."/>
        </authorList>
    </citation>
    <scope>NUCLEOTIDE SEQUENCE [LARGE SCALE GENOMIC DNA]</scope>
    <source>
        <strain evidence="10">DSM 26921</strain>
    </source>
</reference>
<dbReference type="InterPro" id="IPR003593">
    <property type="entry name" value="AAA+_ATPase"/>
</dbReference>
<keyword evidence="7" id="KW-0472">Membrane</keyword>
<dbReference type="EMBL" id="FOYO01000001">
    <property type="protein sequence ID" value="SFR35984.1"/>
    <property type="molecule type" value="Genomic_DNA"/>
</dbReference>
<keyword evidence="10" id="KW-1185">Reference proteome</keyword>
<dbReference type="RefSeq" id="WP_090212625.1">
    <property type="nucleotide sequence ID" value="NZ_FOYO01000001.1"/>
</dbReference>
<dbReference type="GO" id="GO:0016887">
    <property type="term" value="F:ATP hydrolysis activity"/>
    <property type="evidence" value="ECO:0007669"/>
    <property type="project" value="InterPro"/>
</dbReference>
<evidence type="ECO:0000256" key="1">
    <source>
        <dbReference type="ARBA" id="ARBA00022448"/>
    </source>
</evidence>
<dbReference type="SMART" id="SM00382">
    <property type="entry name" value="AAA"/>
    <property type="match status" value="1"/>
</dbReference>
<keyword evidence="1" id="KW-0813">Transport</keyword>
<gene>
    <name evidence="9" type="ORF">SAMN04488002_0728</name>
</gene>
<dbReference type="AlphaFoldDB" id="A0A1I6G1B5"/>
<dbReference type="Proteomes" id="UP000199658">
    <property type="component" value="Unassembled WGS sequence"/>
</dbReference>
<evidence type="ECO:0000256" key="5">
    <source>
        <dbReference type="ARBA" id="ARBA00022840"/>
    </source>
</evidence>
<keyword evidence="4" id="KW-0547">Nucleotide-binding</keyword>
<keyword evidence="6" id="KW-1278">Translocase</keyword>
<dbReference type="PANTHER" id="PTHR42781:SF1">
    <property type="entry name" value="THIAMINE IMPORT ATP-BINDING PROTEIN THIQ"/>
    <property type="match status" value="1"/>
</dbReference>
<protein>
    <submittedName>
        <fullName evidence="9">Thiamine transport system ATP-binding protein</fullName>
    </submittedName>
</protein>
<accession>A0A1I6G1B5</accession>
<keyword evidence="3" id="KW-0997">Cell inner membrane</keyword>
<evidence type="ECO:0000313" key="9">
    <source>
        <dbReference type="EMBL" id="SFR35984.1"/>
    </source>
</evidence>
<dbReference type="InterPro" id="IPR050093">
    <property type="entry name" value="ABC_SmlMolc_Importer"/>
</dbReference>
<dbReference type="SUPFAM" id="SSF52540">
    <property type="entry name" value="P-loop containing nucleoside triphosphate hydrolases"/>
    <property type="match status" value="1"/>
</dbReference>
<feature type="domain" description="ABC transporter" evidence="8">
    <location>
        <begin position="2"/>
        <end position="230"/>
    </location>
</feature>
<keyword evidence="2" id="KW-1003">Cell membrane</keyword>
<name>A0A1I6G1B5_9RHOB</name>
<dbReference type="InterPro" id="IPR027417">
    <property type="entry name" value="P-loop_NTPase"/>
</dbReference>
<dbReference type="PANTHER" id="PTHR42781">
    <property type="entry name" value="SPERMIDINE/PUTRESCINE IMPORT ATP-BINDING PROTEIN POTA"/>
    <property type="match status" value="1"/>
</dbReference>
<dbReference type="OrthoDB" id="9802264at2"/>
<dbReference type="InterPro" id="IPR003439">
    <property type="entry name" value="ABC_transporter-like_ATP-bd"/>
</dbReference>
<dbReference type="Gene3D" id="3.40.50.300">
    <property type="entry name" value="P-loop containing nucleotide triphosphate hydrolases"/>
    <property type="match status" value="1"/>
</dbReference>
<dbReference type="GO" id="GO:0005524">
    <property type="term" value="F:ATP binding"/>
    <property type="evidence" value="ECO:0007669"/>
    <property type="project" value="UniProtKB-KW"/>
</dbReference>
<evidence type="ECO:0000256" key="6">
    <source>
        <dbReference type="ARBA" id="ARBA00022967"/>
    </source>
</evidence>
<proteinExistence type="predicted"/>
<sequence length="231" mass="24392">MLIFEDIEIRQGDFALRANLSIEAGLKVSVIGPSGAGKSTLLSALGGFVPISSGRILWNNEDITHTAPAARPLAMVFQDSNLFPHLTVAHNVGLGLKPNLKLTADETARVATALARVGLEGFSGRKPAALSGGQQSRVALARVLLRDKPIMVLDEPFAALGPALRVEMLSLVAEIAQERGLTVLMVTHDPKDARQLDGSTVLVADGVAHEPVLTGPFLDAPPEALRKYLGS</sequence>
<dbReference type="PROSITE" id="PS00211">
    <property type="entry name" value="ABC_TRANSPORTER_1"/>
    <property type="match status" value="1"/>
</dbReference>
<dbReference type="Pfam" id="PF00005">
    <property type="entry name" value="ABC_tran"/>
    <property type="match status" value="1"/>
</dbReference>